<evidence type="ECO:0000256" key="10">
    <source>
        <dbReference type="SAM" id="SignalP"/>
    </source>
</evidence>
<evidence type="ECO:0000256" key="3">
    <source>
        <dbReference type="ARBA" id="ARBA00022729"/>
    </source>
</evidence>
<feature type="chain" id="PRO_5029666504" description="Ig-like domain-containing protein" evidence="10">
    <location>
        <begin position="23"/>
        <end position="645"/>
    </location>
</feature>
<feature type="domain" description="Ig-like" evidence="11">
    <location>
        <begin position="10"/>
        <end position="121"/>
    </location>
</feature>
<dbReference type="PROSITE" id="PS50835">
    <property type="entry name" value="IG_LIKE"/>
    <property type="match status" value="5"/>
</dbReference>
<dbReference type="InterPro" id="IPR013783">
    <property type="entry name" value="Ig-like_fold"/>
</dbReference>
<dbReference type="AlphaFoldDB" id="A0A7J6DFX0"/>
<sequence length="645" mass="71373">MVVSLVTSLPLILVIMTAGVDGQQYWAVNYGPSYVCALKGSIVKLSCVLNYPHDHERKTAFWTKTAVTDGDPPNLCLDPENRGAQCDSEYKDTYSLTLTDVTEADKHIYYCRFSTNRGTWTAIPGAQLDVTDLQVETQQSVKERDSVTLRCKSSCSLPQQTTFIWYRNTQRVTPGIISENQLQLRSVSRHDSGNYQCAVSGYQHLISPPVNLKVGWDVGQQDWGVSYSPSYICALKGSTVKLSCTVKYPHNHQLTSVFWTKPAVAVTETPDLCSDPVNRGRVQCVREYKDTCSITLTDVTEADKHIYYCRFTTDTEGGKWTGSPGAQLDVTDLQVETQQSVKERDSVTLRCKSSCSLPQQTTFIWYRNAQRVTPGIISENQLQLRSVSRHDSGNYQCAVSGYQHLISPPVYLNVEYPPQSVSVSISASGEIVEGDSVTLSCSSDSNPPALIFSWFKEDQTSAVGSGQSFIISSFNSSHSGRYYCEAQNQHGSQRSASVSVSVKGAQRAALHTVTGIVTGCGGLIFIIIVFIKKKRRDGGAKVVRQNQQDDRVGRSAETASTNDVPVYSLVSANQGDDLYANIKAKKPKRSGRKQTEKDSGDVEDIQYASVHQFKKKDMNKTEETIEMQHPSDANRSEDVIYSSVK</sequence>
<dbReference type="InterPro" id="IPR003599">
    <property type="entry name" value="Ig_sub"/>
</dbReference>
<organism evidence="12 13">
    <name type="scientific">Onychostoma macrolepis</name>
    <dbReference type="NCBI Taxonomy" id="369639"/>
    <lineage>
        <taxon>Eukaryota</taxon>
        <taxon>Metazoa</taxon>
        <taxon>Chordata</taxon>
        <taxon>Craniata</taxon>
        <taxon>Vertebrata</taxon>
        <taxon>Euteleostomi</taxon>
        <taxon>Actinopterygii</taxon>
        <taxon>Neopterygii</taxon>
        <taxon>Teleostei</taxon>
        <taxon>Ostariophysi</taxon>
        <taxon>Cypriniformes</taxon>
        <taxon>Cyprinidae</taxon>
        <taxon>Acrossocheilinae</taxon>
        <taxon>Onychostoma</taxon>
    </lineage>
</organism>
<name>A0A7J6DFX0_9TELE</name>
<dbReference type="Proteomes" id="UP000579812">
    <property type="component" value="Unassembled WGS sequence"/>
</dbReference>
<feature type="signal peptide" evidence="10">
    <location>
        <begin position="1"/>
        <end position="22"/>
    </location>
</feature>
<evidence type="ECO:0000256" key="5">
    <source>
        <dbReference type="ARBA" id="ARBA00023157"/>
    </source>
</evidence>
<feature type="domain" description="Ig-like" evidence="11">
    <location>
        <begin position="418"/>
        <end position="499"/>
    </location>
</feature>
<dbReference type="SMART" id="SM00408">
    <property type="entry name" value="IGc2"/>
    <property type="match status" value="3"/>
</dbReference>
<feature type="domain" description="Ig-like" evidence="11">
    <location>
        <begin position="324"/>
        <end position="407"/>
    </location>
</feature>
<evidence type="ECO:0000256" key="7">
    <source>
        <dbReference type="ARBA" id="ARBA00023319"/>
    </source>
</evidence>
<dbReference type="PANTHER" id="PTHR46013">
    <property type="entry name" value="VASCULAR CELL ADHESION MOLECULE 1"/>
    <property type="match status" value="1"/>
</dbReference>
<comment type="caution">
    <text evidence="12">The sequence shown here is derived from an EMBL/GenBank/DDBJ whole genome shotgun (WGS) entry which is preliminary data.</text>
</comment>
<proteinExistence type="predicted"/>
<dbReference type="Gene3D" id="2.60.40.10">
    <property type="entry name" value="Immunoglobulins"/>
    <property type="match status" value="5"/>
</dbReference>
<keyword evidence="6" id="KW-0325">Glycoprotein</keyword>
<dbReference type="EMBL" id="JAAMOB010000001">
    <property type="protein sequence ID" value="KAF4118226.1"/>
    <property type="molecule type" value="Genomic_DNA"/>
</dbReference>
<dbReference type="InterPro" id="IPR036179">
    <property type="entry name" value="Ig-like_dom_sf"/>
</dbReference>
<dbReference type="Pfam" id="PF13895">
    <property type="entry name" value="Ig_2"/>
    <property type="match status" value="1"/>
</dbReference>
<evidence type="ECO:0000256" key="1">
    <source>
        <dbReference type="ARBA" id="ARBA00004236"/>
    </source>
</evidence>
<feature type="transmembrane region" description="Helical" evidence="9">
    <location>
        <begin position="508"/>
        <end position="531"/>
    </location>
</feature>
<evidence type="ECO:0000313" key="12">
    <source>
        <dbReference type="EMBL" id="KAF4118226.1"/>
    </source>
</evidence>
<evidence type="ECO:0000259" key="11">
    <source>
        <dbReference type="PROSITE" id="PS50835"/>
    </source>
</evidence>
<evidence type="ECO:0000256" key="2">
    <source>
        <dbReference type="ARBA" id="ARBA00022475"/>
    </source>
</evidence>
<feature type="domain" description="Ig-like" evidence="11">
    <location>
        <begin position="124"/>
        <end position="207"/>
    </location>
</feature>
<evidence type="ECO:0000256" key="8">
    <source>
        <dbReference type="SAM" id="MobiDB-lite"/>
    </source>
</evidence>
<dbReference type="InterPro" id="IPR013106">
    <property type="entry name" value="Ig_V-set"/>
</dbReference>
<dbReference type="GO" id="GO:0005886">
    <property type="term" value="C:plasma membrane"/>
    <property type="evidence" value="ECO:0007669"/>
    <property type="project" value="UniProtKB-SubCell"/>
</dbReference>
<accession>A0A7J6DFX0</accession>
<dbReference type="Pfam" id="PF07686">
    <property type="entry name" value="V-set"/>
    <property type="match status" value="1"/>
</dbReference>
<keyword evidence="5" id="KW-1015">Disulfide bond</keyword>
<dbReference type="SMART" id="SM00409">
    <property type="entry name" value="IG"/>
    <property type="match status" value="5"/>
</dbReference>
<evidence type="ECO:0000256" key="9">
    <source>
        <dbReference type="SAM" id="Phobius"/>
    </source>
</evidence>
<comment type="subcellular location">
    <subcellularLocation>
        <location evidence="1">Cell membrane</location>
    </subcellularLocation>
</comment>
<keyword evidence="9" id="KW-1133">Transmembrane helix</keyword>
<evidence type="ECO:0000313" key="13">
    <source>
        <dbReference type="Proteomes" id="UP000579812"/>
    </source>
</evidence>
<dbReference type="SUPFAM" id="SSF48726">
    <property type="entry name" value="Immunoglobulin"/>
    <property type="match status" value="5"/>
</dbReference>
<evidence type="ECO:0000256" key="4">
    <source>
        <dbReference type="ARBA" id="ARBA00023136"/>
    </source>
</evidence>
<protein>
    <recommendedName>
        <fullName evidence="11">Ig-like domain-containing protein</fullName>
    </recommendedName>
</protein>
<keyword evidence="13" id="KW-1185">Reference proteome</keyword>
<reference evidence="12 13" key="1">
    <citation type="submission" date="2020-04" db="EMBL/GenBank/DDBJ databases">
        <title>Chromosome-level genome assembly of a cyprinid fish Onychostoma macrolepis by integration of Nanopore Sequencing, Bionano and Hi-C technology.</title>
        <authorList>
            <person name="Wang D."/>
        </authorList>
    </citation>
    <scope>NUCLEOTIDE SEQUENCE [LARGE SCALE GENOMIC DNA]</scope>
    <source>
        <strain evidence="12">SWU-2019</strain>
        <tissue evidence="12">Muscle</tissue>
    </source>
</reference>
<feature type="region of interest" description="Disordered" evidence="8">
    <location>
        <begin position="584"/>
        <end position="645"/>
    </location>
</feature>
<keyword evidence="9" id="KW-0812">Transmembrane</keyword>
<keyword evidence="4 9" id="KW-0472">Membrane</keyword>
<dbReference type="InterPro" id="IPR007110">
    <property type="entry name" value="Ig-like_dom"/>
</dbReference>
<keyword evidence="2" id="KW-1003">Cell membrane</keyword>
<dbReference type="InterPro" id="IPR003598">
    <property type="entry name" value="Ig_sub2"/>
</dbReference>
<feature type="region of interest" description="Disordered" evidence="8">
    <location>
        <begin position="539"/>
        <end position="559"/>
    </location>
</feature>
<dbReference type="Pfam" id="PF13927">
    <property type="entry name" value="Ig_3"/>
    <property type="match status" value="2"/>
</dbReference>
<keyword evidence="7" id="KW-0393">Immunoglobulin domain</keyword>
<feature type="domain" description="Ig-like" evidence="11">
    <location>
        <begin position="208"/>
        <end position="310"/>
    </location>
</feature>
<dbReference type="PANTHER" id="PTHR46013:SF4">
    <property type="entry name" value="B-CELL RECEPTOR CD22-RELATED"/>
    <property type="match status" value="1"/>
</dbReference>
<gene>
    <name evidence="12" type="ORF">G5714_000277</name>
</gene>
<evidence type="ECO:0000256" key="6">
    <source>
        <dbReference type="ARBA" id="ARBA00023180"/>
    </source>
</evidence>
<dbReference type="FunFam" id="2.60.40.10:FF:000357">
    <property type="entry name" value="Fc receptor like 1"/>
    <property type="match status" value="1"/>
</dbReference>
<keyword evidence="3 10" id="KW-0732">Signal</keyword>